<feature type="domain" description="tRNA pseudouridylate synthase B C-terminal" evidence="7">
    <location>
        <begin position="179"/>
        <end position="248"/>
    </location>
</feature>
<dbReference type="Gene3D" id="3.30.2350.10">
    <property type="entry name" value="Pseudouridine synthase"/>
    <property type="match status" value="1"/>
</dbReference>
<keyword evidence="4 5" id="KW-0413">Isomerase</keyword>
<dbReference type="NCBIfam" id="TIGR00431">
    <property type="entry name" value="TruB"/>
    <property type="match status" value="1"/>
</dbReference>
<evidence type="ECO:0000259" key="7">
    <source>
        <dbReference type="Pfam" id="PF16198"/>
    </source>
</evidence>
<dbReference type="PANTHER" id="PTHR13767">
    <property type="entry name" value="TRNA-PSEUDOURIDINE SYNTHASE"/>
    <property type="match status" value="1"/>
</dbReference>
<gene>
    <name evidence="5 8" type="primary">truB</name>
    <name evidence="8" type="ORF">BUCILAFE3058_240</name>
</gene>
<organism evidence="8 9">
    <name type="scientific">Buchnera aphidicola</name>
    <name type="common">Cinara laricifoliae</name>
    <dbReference type="NCBI Taxonomy" id="2518977"/>
    <lineage>
        <taxon>Bacteria</taxon>
        <taxon>Pseudomonadati</taxon>
        <taxon>Pseudomonadota</taxon>
        <taxon>Gammaproteobacteria</taxon>
        <taxon>Enterobacterales</taxon>
        <taxon>Erwiniaceae</taxon>
        <taxon>Buchnera</taxon>
    </lineage>
</organism>
<evidence type="ECO:0000256" key="2">
    <source>
        <dbReference type="ARBA" id="ARBA00005642"/>
    </source>
</evidence>
<feature type="active site" description="Nucleophile" evidence="5">
    <location>
        <position position="46"/>
    </location>
</feature>
<dbReference type="InterPro" id="IPR002501">
    <property type="entry name" value="PsdUridine_synth_N"/>
</dbReference>
<keyword evidence="3 5" id="KW-0819">tRNA processing</keyword>
<evidence type="ECO:0000259" key="6">
    <source>
        <dbReference type="Pfam" id="PF01509"/>
    </source>
</evidence>
<evidence type="ECO:0000313" key="8">
    <source>
        <dbReference type="EMBL" id="VFP83724.1"/>
    </source>
</evidence>
<evidence type="ECO:0000313" key="9">
    <source>
        <dbReference type="Proteomes" id="UP000294349"/>
    </source>
</evidence>
<comment type="caution">
    <text evidence="5">Lacks conserved residue(s) required for the propagation of feature annotation.</text>
</comment>
<dbReference type="HAMAP" id="MF_01080">
    <property type="entry name" value="TruB_bact"/>
    <property type="match status" value="1"/>
</dbReference>
<proteinExistence type="inferred from homology"/>
<dbReference type="InterPro" id="IPR032819">
    <property type="entry name" value="TruB_C"/>
</dbReference>
<dbReference type="GO" id="GO:0003723">
    <property type="term" value="F:RNA binding"/>
    <property type="evidence" value="ECO:0007669"/>
    <property type="project" value="InterPro"/>
</dbReference>
<dbReference type="EMBL" id="LR217717">
    <property type="protein sequence ID" value="VFP83724.1"/>
    <property type="molecule type" value="Genomic_DNA"/>
</dbReference>
<feature type="binding site" evidence="5">
    <location>
        <position position="177"/>
    </location>
    <ligand>
        <name>substrate</name>
    </ligand>
</feature>
<dbReference type="RefSeq" id="WP_154061573.1">
    <property type="nucleotide sequence ID" value="NZ_LR217717.1"/>
</dbReference>
<feature type="binding site" evidence="5">
    <location>
        <position position="198"/>
    </location>
    <ligand>
        <name>substrate</name>
    </ligand>
</feature>
<dbReference type="InterPro" id="IPR014780">
    <property type="entry name" value="tRNA_psdUridine_synth_TruB"/>
</dbReference>
<comment type="similarity">
    <text evidence="2 5">Belongs to the pseudouridine synthase TruB family. Type 1 subfamily.</text>
</comment>
<comment type="catalytic activity">
    <reaction evidence="1 5">
        <text>uridine(55) in tRNA = pseudouridine(55) in tRNA</text>
        <dbReference type="Rhea" id="RHEA:42532"/>
        <dbReference type="Rhea" id="RHEA-COMP:10101"/>
        <dbReference type="Rhea" id="RHEA-COMP:10102"/>
        <dbReference type="ChEBI" id="CHEBI:65314"/>
        <dbReference type="ChEBI" id="CHEBI:65315"/>
        <dbReference type="EC" id="5.4.99.25"/>
    </reaction>
</comment>
<name>A0A451DBJ0_9GAMM</name>
<reference evidence="8 9" key="1">
    <citation type="submission" date="2019-02" db="EMBL/GenBank/DDBJ databases">
        <authorList>
            <person name="Manzano-Marin A."/>
            <person name="Manzano-Marin A."/>
        </authorList>
    </citation>
    <scope>NUCLEOTIDE SEQUENCE [LARGE SCALE GENOMIC DNA]</scope>
    <source>
        <strain evidence="8 9">BuCilaricifoliae</strain>
    </source>
</reference>
<accession>A0A451DBJ0</accession>
<evidence type="ECO:0000256" key="3">
    <source>
        <dbReference type="ARBA" id="ARBA00022694"/>
    </source>
</evidence>
<dbReference type="GO" id="GO:0031119">
    <property type="term" value="P:tRNA pseudouridine synthesis"/>
    <property type="evidence" value="ECO:0007669"/>
    <property type="project" value="UniProtKB-UniRule"/>
</dbReference>
<dbReference type="GO" id="GO:1990481">
    <property type="term" value="P:mRNA pseudouridine synthesis"/>
    <property type="evidence" value="ECO:0007669"/>
    <property type="project" value="TreeGrafter"/>
</dbReference>
<dbReference type="PANTHER" id="PTHR13767:SF2">
    <property type="entry name" value="PSEUDOURIDYLATE SYNTHASE TRUB1"/>
    <property type="match status" value="1"/>
</dbReference>
<comment type="function">
    <text evidence="5">Responsible for synthesis of pseudouridine from uracil-55 in the psi GC loop of transfer RNAs.</text>
</comment>
<dbReference type="GO" id="GO:0160148">
    <property type="term" value="F:tRNA pseudouridine(55) synthase activity"/>
    <property type="evidence" value="ECO:0007669"/>
    <property type="project" value="UniProtKB-EC"/>
</dbReference>
<evidence type="ECO:0000256" key="4">
    <source>
        <dbReference type="ARBA" id="ARBA00023235"/>
    </source>
</evidence>
<dbReference type="InterPro" id="IPR020103">
    <property type="entry name" value="PsdUridine_synth_cat_dom_sf"/>
</dbReference>
<feature type="domain" description="Pseudouridine synthase II N-terminal" evidence="6">
    <location>
        <begin position="31"/>
        <end position="178"/>
    </location>
</feature>
<dbReference type="Pfam" id="PF01509">
    <property type="entry name" value="TruB_N"/>
    <property type="match status" value="1"/>
</dbReference>
<protein>
    <recommendedName>
        <fullName evidence="5">tRNA pseudouridine synthase B</fullName>
        <ecNumber evidence="5">5.4.99.25</ecNumber>
    </recommendedName>
    <alternativeName>
        <fullName evidence="5">tRNA pseudouridine(55) synthase</fullName>
        <shortName evidence="5">Psi55 synthase</shortName>
    </alternativeName>
    <alternativeName>
        <fullName evidence="5">tRNA pseudouridylate synthase</fullName>
    </alternativeName>
    <alternativeName>
        <fullName evidence="5">tRNA-uridine isomerase</fullName>
    </alternativeName>
</protein>
<feature type="binding site" evidence="5">
    <location>
        <position position="74"/>
    </location>
    <ligand>
        <name>substrate</name>
    </ligand>
</feature>
<evidence type="ECO:0000256" key="1">
    <source>
        <dbReference type="ARBA" id="ARBA00000385"/>
    </source>
</evidence>
<dbReference type="Pfam" id="PF16198">
    <property type="entry name" value="TruB_C_2"/>
    <property type="match status" value="1"/>
</dbReference>
<dbReference type="Proteomes" id="UP000294349">
    <property type="component" value="Chromosome"/>
</dbReference>
<dbReference type="CDD" id="cd02573">
    <property type="entry name" value="PseudoU_synth_EcTruB"/>
    <property type="match status" value="1"/>
</dbReference>
<dbReference type="SUPFAM" id="SSF55120">
    <property type="entry name" value="Pseudouridine synthase"/>
    <property type="match status" value="1"/>
</dbReference>
<evidence type="ECO:0000256" key="5">
    <source>
        <dbReference type="HAMAP-Rule" id="MF_01080"/>
    </source>
</evidence>
<dbReference type="EC" id="5.4.99.25" evidence="5"/>
<dbReference type="AlphaFoldDB" id="A0A451DBJ0"/>
<sequence length="309" mass="34997">MAYQNNKNNSGILLLDKPKGISSNCALQHVKKIFCASKTGYTGSLDPLATGVLPILFGNATKFSKYLTNSVKKYHVIAKLGVVTATGDLSSEVIYTNSVYVKTNDIINILNKFIGKIKQIPPMFSAIKYYGIPLYRYARLGIVISRYPRTVIIYQLNFIKRVDKFLEFTVLCSKGTYIRSLVYDIGKFLKCGAHVVFLRRLKVGPYDSSQLVNLTNLYFIENKSIKQTYRFYKYKMLKTFLLPVSSIFSQYPKIKLFNEDVNNFKKNLCISLFLFSKNGLVQVVAGINNMFLGVGQINKLGLLIPECIL</sequence>
<dbReference type="OrthoDB" id="9802309at2"/>